<name>A0A0F9JVX8_9ZZZZ</name>
<dbReference type="AlphaFoldDB" id="A0A0F9JVX8"/>
<sequence length="83" mass="9345">MIQLDIVEGNHIPHPRVIKIPHPYWWYPASNLNAFYTLVNYSNPFLFPDRYIFGPLVGYPHGSGGGAQNPAGGHLWVTPDDKT</sequence>
<comment type="caution">
    <text evidence="1">The sequence shown here is derived from an EMBL/GenBank/DDBJ whole genome shotgun (WGS) entry which is preliminary data.</text>
</comment>
<organism evidence="1">
    <name type="scientific">marine sediment metagenome</name>
    <dbReference type="NCBI Taxonomy" id="412755"/>
    <lineage>
        <taxon>unclassified sequences</taxon>
        <taxon>metagenomes</taxon>
        <taxon>ecological metagenomes</taxon>
    </lineage>
</organism>
<gene>
    <name evidence="1" type="ORF">LCGC14_1479280</name>
</gene>
<accession>A0A0F9JVX8</accession>
<proteinExistence type="predicted"/>
<protein>
    <submittedName>
        <fullName evidence="1">Uncharacterized protein</fullName>
    </submittedName>
</protein>
<evidence type="ECO:0000313" key="1">
    <source>
        <dbReference type="EMBL" id="KKM66626.1"/>
    </source>
</evidence>
<dbReference type="EMBL" id="LAZR01010493">
    <property type="protein sequence ID" value="KKM66626.1"/>
    <property type="molecule type" value="Genomic_DNA"/>
</dbReference>
<reference evidence="1" key="1">
    <citation type="journal article" date="2015" name="Nature">
        <title>Complex archaea that bridge the gap between prokaryotes and eukaryotes.</title>
        <authorList>
            <person name="Spang A."/>
            <person name="Saw J.H."/>
            <person name="Jorgensen S.L."/>
            <person name="Zaremba-Niedzwiedzka K."/>
            <person name="Martijn J."/>
            <person name="Lind A.E."/>
            <person name="van Eijk R."/>
            <person name="Schleper C."/>
            <person name="Guy L."/>
            <person name="Ettema T.J."/>
        </authorList>
    </citation>
    <scope>NUCLEOTIDE SEQUENCE</scope>
</reference>